<sequence length="141" mass="14978">MVQVLLYLHVLGAIMMGFYLALPFLAARVEALPTGTGQFGFLNVLFALNRVGQLALVISFLSGGYLVSKASYSVLWMVLSVVLFLAIGAVSGILGKKMRVALSDASGSGIKGQIGSIRTLSTVVGVLFFLTVTVMKFPNLF</sequence>
<protein>
    <recommendedName>
        <fullName evidence="4">DUF2269 family protein</fullName>
    </recommendedName>
</protein>
<organism evidence="2 3">
    <name type="scientific">Paenibacillus solanacearum</name>
    <dbReference type="NCBI Taxonomy" id="2048548"/>
    <lineage>
        <taxon>Bacteria</taxon>
        <taxon>Bacillati</taxon>
        <taxon>Bacillota</taxon>
        <taxon>Bacilli</taxon>
        <taxon>Bacillales</taxon>
        <taxon>Paenibacillaceae</taxon>
        <taxon>Paenibacillus</taxon>
    </lineage>
</organism>
<reference evidence="2" key="1">
    <citation type="submission" date="2021-06" db="EMBL/GenBank/DDBJ databases">
        <authorList>
            <person name="Criscuolo A."/>
        </authorList>
    </citation>
    <scope>NUCLEOTIDE SEQUENCE</scope>
    <source>
        <strain evidence="2">CIP111600</strain>
    </source>
</reference>
<feature type="transmembrane region" description="Helical" evidence="1">
    <location>
        <begin position="39"/>
        <end position="62"/>
    </location>
</feature>
<dbReference type="AlphaFoldDB" id="A0A916K9Y9"/>
<keyword evidence="1" id="KW-1133">Transmembrane helix</keyword>
<proteinExistence type="predicted"/>
<evidence type="ECO:0000256" key="1">
    <source>
        <dbReference type="SAM" id="Phobius"/>
    </source>
</evidence>
<feature type="transmembrane region" description="Helical" evidence="1">
    <location>
        <begin position="6"/>
        <end position="27"/>
    </location>
</feature>
<evidence type="ECO:0008006" key="4">
    <source>
        <dbReference type="Google" id="ProtNLM"/>
    </source>
</evidence>
<accession>A0A916K9Y9</accession>
<feature type="transmembrane region" description="Helical" evidence="1">
    <location>
        <begin position="74"/>
        <end position="94"/>
    </location>
</feature>
<keyword evidence="3" id="KW-1185">Reference proteome</keyword>
<gene>
    <name evidence="2" type="ORF">PAESOLCIP111_06159</name>
</gene>
<evidence type="ECO:0000313" key="2">
    <source>
        <dbReference type="EMBL" id="CAG7650718.1"/>
    </source>
</evidence>
<name>A0A916K9Y9_9BACL</name>
<evidence type="ECO:0000313" key="3">
    <source>
        <dbReference type="Proteomes" id="UP000693672"/>
    </source>
</evidence>
<dbReference type="RefSeq" id="WP_218095820.1">
    <property type="nucleotide sequence ID" value="NZ_CAJVAS010000055.1"/>
</dbReference>
<keyword evidence="1" id="KW-0472">Membrane</keyword>
<comment type="caution">
    <text evidence="2">The sequence shown here is derived from an EMBL/GenBank/DDBJ whole genome shotgun (WGS) entry which is preliminary data.</text>
</comment>
<feature type="transmembrane region" description="Helical" evidence="1">
    <location>
        <begin position="115"/>
        <end position="135"/>
    </location>
</feature>
<dbReference type="Proteomes" id="UP000693672">
    <property type="component" value="Unassembled WGS sequence"/>
</dbReference>
<dbReference type="EMBL" id="CAJVAS010000055">
    <property type="protein sequence ID" value="CAG7650718.1"/>
    <property type="molecule type" value="Genomic_DNA"/>
</dbReference>
<keyword evidence="1" id="KW-0812">Transmembrane</keyword>